<gene>
    <name evidence="1" type="ORF">N42_0605</name>
</gene>
<accession>A0A0V8B4S0</accession>
<sequence>MHGIPFNSNEFLNSIGNNPIEYEYFDIPFKEETLKGLEIVMSPIISQESKDQLNDILKTIPEHTLLPSRQKWR</sequence>
<organism evidence="1 2">
    <name type="scientific">Lactococcus lactis subsp. lactis</name>
    <name type="common">Streptococcus lactis</name>
    <dbReference type="NCBI Taxonomy" id="1360"/>
    <lineage>
        <taxon>Bacteria</taxon>
        <taxon>Bacillati</taxon>
        <taxon>Bacillota</taxon>
        <taxon>Bacilli</taxon>
        <taxon>Lactobacillales</taxon>
        <taxon>Streptococcaceae</taxon>
        <taxon>Lactococcus</taxon>
    </lineage>
</organism>
<dbReference type="PATRIC" id="fig|1360.116.peg.2210"/>
<proteinExistence type="predicted"/>
<dbReference type="AlphaFoldDB" id="A0A0V8B4S0"/>
<reference evidence="2" key="1">
    <citation type="submission" date="2015-10" db="EMBL/GenBank/DDBJ databases">
        <title>Draft Genome Sequences of 11 Lactococcus lactis subspecies cremoris strains.</title>
        <authorList>
            <person name="Wels M."/>
            <person name="Backus L."/>
            <person name="Boekhorst J."/>
            <person name="Dijkstra A."/>
            <person name="Beerthuizen M."/>
            <person name="Kelly W."/>
            <person name="Siezen R."/>
            <person name="Bachmann H."/>
            <person name="Van Hijum S."/>
        </authorList>
    </citation>
    <scope>NUCLEOTIDE SEQUENCE [LARGE SCALE GENOMIC DNA]</scope>
    <source>
        <strain evidence="2">N42</strain>
    </source>
</reference>
<dbReference type="Proteomes" id="UP000052991">
    <property type="component" value="Unassembled WGS sequence"/>
</dbReference>
<dbReference type="EMBL" id="LKLW01000042">
    <property type="protein sequence ID" value="KSU28879.1"/>
    <property type="molecule type" value="Genomic_DNA"/>
</dbReference>
<comment type="caution">
    <text evidence="1">The sequence shown here is derived from an EMBL/GenBank/DDBJ whole genome shotgun (WGS) entry which is preliminary data.</text>
</comment>
<evidence type="ECO:0000313" key="2">
    <source>
        <dbReference type="Proteomes" id="UP000052991"/>
    </source>
</evidence>
<protein>
    <submittedName>
        <fullName evidence="1">Uncharacterized protein</fullName>
    </submittedName>
</protein>
<evidence type="ECO:0000313" key="1">
    <source>
        <dbReference type="EMBL" id="KSU28879.1"/>
    </source>
</evidence>
<dbReference type="RefSeq" id="WP_021723396.1">
    <property type="nucleotide sequence ID" value="NZ_BAABQR010000022.1"/>
</dbReference>
<name>A0A0V8B4S0_LACLL</name>